<protein>
    <submittedName>
        <fullName evidence="5">Internalin</fullName>
    </submittedName>
</protein>
<dbReference type="InterPro" id="IPR035940">
    <property type="entry name" value="CAP_sf"/>
</dbReference>
<dbReference type="Pfam" id="PF02368">
    <property type="entry name" value="Big_2"/>
    <property type="match status" value="1"/>
</dbReference>
<evidence type="ECO:0000259" key="4">
    <source>
        <dbReference type="PROSITE" id="PS51272"/>
    </source>
</evidence>
<dbReference type="EMBL" id="QXGM01000004">
    <property type="protein sequence ID" value="RSX53379.1"/>
    <property type="molecule type" value="Genomic_DNA"/>
</dbReference>
<dbReference type="Gene3D" id="2.60.40.1080">
    <property type="match status" value="1"/>
</dbReference>
<dbReference type="InterPro" id="IPR008964">
    <property type="entry name" value="Invasin/intimin_cell_adhesion"/>
</dbReference>
<evidence type="ECO:0000256" key="1">
    <source>
        <dbReference type="ARBA" id="ARBA00004196"/>
    </source>
</evidence>
<dbReference type="InterPro" id="IPR013378">
    <property type="entry name" value="InlB-like_B-rpt"/>
</dbReference>
<dbReference type="Pfam" id="PF00395">
    <property type="entry name" value="SLH"/>
    <property type="match status" value="1"/>
</dbReference>
<accession>A0A430FKG5</accession>
<dbReference type="AlphaFoldDB" id="A0A430FKG5"/>
<dbReference type="InterPro" id="IPR042229">
    <property type="entry name" value="Listeria/Bacterioides_rpt_sf"/>
</dbReference>
<dbReference type="Pfam" id="PF00188">
    <property type="entry name" value="CAP"/>
    <property type="match status" value="1"/>
</dbReference>
<feature type="chain" id="PRO_5039172041" evidence="3">
    <location>
        <begin position="25"/>
        <end position="1168"/>
    </location>
</feature>
<feature type="signal peptide" evidence="3">
    <location>
        <begin position="1"/>
        <end position="24"/>
    </location>
</feature>
<feature type="domain" description="SLH" evidence="4">
    <location>
        <begin position="965"/>
        <end position="1032"/>
    </location>
</feature>
<dbReference type="Gene3D" id="2.60.40.4270">
    <property type="entry name" value="Listeria-Bacteroides repeat domain"/>
    <property type="match status" value="8"/>
</dbReference>
<evidence type="ECO:0000256" key="3">
    <source>
        <dbReference type="SAM" id="SignalP"/>
    </source>
</evidence>
<feature type="domain" description="SLH" evidence="4">
    <location>
        <begin position="1107"/>
        <end position="1168"/>
    </location>
</feature>
<keyword evidence="3" id="KW-0732">Signal</keyword>
<organism evidence="5 6">
    <name type="scientific">Bifidobacterium dolichotidis</name>
    <dbReference type="NCBI Taxonomy" id="2306976"/>
    <lineage>
        <taxon>Bacteria</taxon>
        <taxon>Bacillati</taxon>
        <taxon>Actinomycetota</taxon>
        <taxon>Actinomycetes</taxon>
        <taxon>Bifidobacteriales</taxon>
        <taxon>Bifidobacteriaceae</taxon>
        <taxon>Bifidobacterium</taxon>
    </lineage>
</organism>
<dbReference type="InterPro" id="IPR001119">
    <property type="entry name" value="SLH_dom"/>
</dbReference>
<feature type="region of interest" description="Disordered" evidence="2">
    <location>
        <begin position="53"/>
        <end position="89"/>
    </location>
</feature>
<dbReference type="SUPFAM" id="SSF49373">
    <property type="entry name" value="Invasin/intimin cell-adhesion fragments"/>
    <property type="match status" value="1"/>
</dbReference>
<name>A0A430FKG5_9BIFI</name>
<feature type="compositionally biased region" description="Low complexity" evidence="2">
    <location>
        <begin position="66"/>
        <end position="84"/>
    </location>
</feature>
<dbReference type="Proteomes" id="UP000287609">
    <property type="component" value="Unassembled WGS sequence"/>
</dbReference>
<dbReference type="NCBIfam" id="TIGR02543">
    <property type="entry name" value="List_Bact_rpt"/>
    <property type="match status" value="7"/>
</dbReference>
<evidence type="ECO:0000256" key="2">
    <source>
        <dbReference type="SAM" id="MobiDB-lite"/>
    </source>
</evidence>
<comment type="subcellular location">
    <subcellularLocation>
        <location evidence="1">Cell envelope</location>
    </subcellularLocation>
</comment>
<dbReference type="Gene3D" id="3.40.33.10">
    <property type="entry name" value="CAP"/>
    <property type="match status" value="1"/>
</dbReference>
<dbReference type="InterPro" id="IPR003343">
    <property type="entry name" value="Big_2"/>
</dbReference>
<dbReference type="InterPro" id="IPR014044">
    <property type="entry name" value="CAP_dom"/>
</dbReference>
<feature type="domain" description="SLH" evidence="4">
    <location>
        <begin position="1039"/>
        <end position="1106"/>
    </location>
</feature>
<dbReference type="SUPFAM" id="SSF55797">
    <property type="entry name" value="PR-1-like"/>
    <property type="match status" value="1"/>
</dbReference>
<dbReference type="GO" id="GO:0030313">
    <property type="term" value="C:cell envelope"/>
    <property type="evidence" value="ECO:0007669"/>
    <property type="project" value="UniProtKB-SubCell"/>
</dbReference>
<evidence type="ECO:0000313" key="5">
    <source>
        <dbReference type="EMBL" id="RSX53379.1"/>
    </source>
</evidence>
<gene>
    <name evidence="5" type="ORF">D2E26_1421</name>
</gene>
<dbReference type="SMART" id="SM00635">
    <property type="entry name" value="BID_2"/>
    <property type="match status" value="1"/>
</dbReference>
<sequence length="1168" mass="127489">MKKLRCWAALVVALSMFVVGIPSASANQVSNYSEAAGSYPQDAYLKTEPAFETEPALETQSPAEPQTQAQSGSQSGSQNRSQVSPQVASADVDTNLGLTTGVELGSSGTVATTTQAIDQQAVYAVALQTVVKWRQDALNDTRITFEYKGDQLPIREYLVERNIPESVYLNPQWSYDLELIALQRAIEAYDYSIAHTRPNGELCFSARANGVQSQGEILAWGYRSMEAAIDGWASEKEDYVKELADEPHDQTGHYTNLVDPENKFYGFAGASAYRYGTSWSGESRLYDSGSSKNPTNLRGTFDFSVKVNDTKLAEGLTMTVPNAQILQGTTQQPTVKLNYMNGRYQLAAGHWKSSNTAVAEVDQSGVITGKSAGTTTITVTAQNQSVSTEIQVVPVQLFFDGNGANSGSIAPIQGGVGQQITLPSNSFENSGQAFIGWNTRADGSGQTYQPGDQFTFGSQDVTLYAQWNSQTFTVTFNSNGGSSVDAQVVAAGSKATMPKAPQRVGYTFVGWFTSKLGGSQYDFSQAVTKNLTLYARWTQKSYTVTFDSVYGSPVASQTVAHGKTATPPATPTRYGYIFQGWFTAKAGGKKFDFFSTPVTSDLTLYAHWESKFYTVTFDSNGGSAVETQSVQHGAKVKVPTQPTRKGYVFVGWSTAVNSNKLYDFSELVYTDMTLYAQWSVETFVVTFDSNGGTTVANQTVTSGSTVAAPQSPTHFGYTFAGWFTAANGGTKFDFSTPITGDLTLYAHWTINTYTVKFDSNGGSAVNSKTVDHGKTVTAPKSPTRTGYTFAGWFTARTGGMKYDFSKPITSDLNLFAHWTPNQYVVTFDSNGGSAVSAQTVEYQKTVAVPKAPVRTGYTFVGWFTAMSGGAQYDFAQPVTADLMLYAHWTINTYTVTFDSNGGSLVKPQSVEYNKTVAAPKDPTRIGRIFAGWFTQKTAGEKYDFTKPVAGNLTLYAHWDRLVFTDVVQRDANTEGTPHADHVQWMADAGLANGYSNGDGTYRYEGMTPVYRQDMAAFLRRLAVYENIGDAATWQPSEEDWKAFNDVTPATPHAEDILWLSHSGISVGWPSKQGGFEFRPMSNIKRQDMAAFLKRIADKAGKSGGVTARNIFDDVNKSTPHYDEIIWLAGSGISTGWVENGRTEFRGMNDVVRQDMAAFMHRLDDLLRK</sequence>
<dbReference type="PROSITE" id="PS51272">
    <property type="entry name" value="SLH"/>
    <property type="match status" value="3"/>
</dbReference>
<dbReference type="Pfam" id="PF09479">
    <property type="entry name" value="Flg_new"/>
    <property type="match status" value="8"/>
</dbReference>
<keyword evidence="6" id="KW-1185">Reference proteome</keyword>
<proteinExistence type="predicted"/>
<dbReference type="RefSeq" id="WP_164515911.1">
    <property type="nucleotide sequence ID" value="NZ_QXGM01000004.1"/>
</dbReference>
<comment type="caution">
    <text evidence="5">The sequence shown here is derived from an EMBL/GenBank/DDBJ whole genome shotgun (WGS) entry which is preliminary data.</text>
</comment>
<reference evidence="5 6" key="1">
    <citation type="submission" date="2018-09" db="EMBL/GenBank/DDBJ databases">
        <title>Characterization of the phylogenetic diversity of five novel species belonging to the genus Bifidobacterium.</title>
        <authorList>
            <person name="Lugli G.A."/>
            <person name="Duranti S."/>
            <person name="Milani C."/>
        </authorList>
    </citation>
    <scope>NUCLEOTIDE SEQUENCE [LARGE SCALE GENOMIC DNA]</scope>
    <source>
        <strain evidence="5 6">2036B</strain>
    </source>
</reference>
<evidence type="ECO:0000313" key="6">
    <source>
        <dbReference type="Proteomes" id="UP000287609"/>
    </source>
</evidence>